<evidence type="ECO:0000313" key="3">
    <source>
        <dbReference type="Proteomes" id="UP001175000"/>
    </source>
</evidence>
<evidence type="ECO:0000256" key="1">
    <source>
        <dbReference type="SAM" id="MobiDB-lite"/>
    </source>
</evidence>
<comment type="caution">
    <text evidence="2">The sequence shown here is derived from an EMBL/GenBank/DDBJ whole genome shotgun (WGS) entry which is preliminary data.</text>
</comment>
<proteinExistence type="predicted"/>
<dbReference type="Proteomes" id="UP001175000">
    <property type="component" value="Unassembled WGS sequence"/>
</dbReference>
<dbReference type="EMBL" id="JAULSU010000005">
    <property type="protein sequence ID" value="KAK0617324.1"/>
    <property type="molecule type" value="Genomic_DNA"/>
</dbReference>
<keyword evidence="3" id="KW-1185">Reference proteome</keyword>
<evidence type="ECO:0000313" key="2">
    <source>
        <dbReference type="EMBL" id="KAK0617324.1"/>
    </source>
</evidence>
<accession>A0AA39WKZ9</accession>
<protein>
    <submittedName>
        <fullName evidence="2">Uncharacterized protein</fullName>
    </submittedName>
</protein>
<name>A0AA39WKZ9_9PEZI</name>
<gene>
    <name evidence="2" type="ORF">B0T14DRAFT_265043</name>
</gene>
<reference evidence="2" key="1">
    <citation type="submission" date="2023-06" db="EMBL/GenBank/DDBJ databases">
        <title>Genome-scale phylogeny and comparative genomics of the fungal order Sordariales.</title>
        <authorList>
            <consortium name="Lawrence Berkeley National Laboratory"/>
            <person name="Hensen N."/>
            <person name="Bonometti L."/>
            <person name="Westerberg I."/>
            <person name="Brannstrom I.O."/>
            <person name="Guillou S."/>
            <person name="Cros-Aarteil S."/>
            <person name="Calhoun S."/>
            <person name="Haridas S."/>
            <person name="Kuo A."/>
            <person name="Mondo S."/>
            <person name="Pangilinan J."/>
            <person name="Riley R."/>
            <person name="Labutti K."/>
            <person name="Andreopoulos B."/>
            <person name="Lipzen A."/>
            <person name="Chen C."/>
            <person name="Yanf M."/>
            <person name="Daum C."/>
            <person name="Ng V."/>
            <person name="Clum A."/>
            <person name="Steindorff A."/>
            <person name="Ohm R."/>
            <person name="Martin F."/>
            <person name="Silar P."/>
            <person name="Natvig D."/>
            <person name="Lalanne C."/>
            <person name="Gautier V."/>
            <person name="Ament-Velasquez S.L."/>
            <person name="Kruys A."/>
            <person name="Hutchinson M.I."/>
            <person name="Powell A.J."/>
            <person name="Barry K."/>
            <person name="Miller A.N."/>
            <person name="Grigoriev I.V."/>
            <person name="Debuchy R."/>
            <person name="Gladieux P."/>
            <person name="Thoren M.H."/>
            <person name="Johannesson H."/>
        </authorList>
    </citation>
    <scope>NUCLEOTIDE SEQUENCE</scope>
    <source>
        <strain evidence="2">CBS 606.72</strain>
    </source>
</reference>
<sequence>MEAPQHTPRVSEKGHFSNTTGSNAGVKELFPAVDKAVDRDDCDHGCDSCVVRYPNTFKIDEDDDLCDFVSYPSTASTLCHLRYLYPVQSLLLPQTTILQASQYIQRPFMSKFRRNHAIGHNMATSTAQLRNVILIDETPTDAHSLTHAQTPNAQLASLSAPTHAKAKSYLLPNENLDGHMTNRKDPARRLQHQTQPNRWGWASIPGPSHHLTNTKTSLTTLLKFVKGRKR</sequence>
<feature type="region of interest" description="Disordered" evidence="1">
    <location>
        <begin position="1"/>
        <end position="22"/>
    </location>
</feature>
<organism evidence="2 3">
    <name type="scientific">Immersiella caudata</name>
    <dbReference type="NCBI Taxonomy" id="314043"/>
    <lineage>
        <taxon>Eukaryota</taxon>
        <taxon>Fungi</taxon>
        <taxon>Dikarya</taxon>
        <taxon>Ascomycota</taxon>
        <taxon>Pezizomycotina</taxon>
        <taxon>Sordariomycetes</taxon>
        <taxon>Sordariomycetidae</taxon>
        <taxon>Sordariales</taxon>
        <taxon>Lasiosphaeriaceae</taxon>
        <taxon>Immersiella</taxon>
    </lineage>
</organism>
<dbReference type="AlphaFoldDB" id="A0AA39WKZ9"/>